<evidence type="ECO:0000256" key="9">
    <source>
        <dbReference type="ARBA" id="ARBA00081863"/>
    </source>
</evidence>
<dbReference type="Gene3D" id="1.10.10.10">
    <property type="entry name" value="Winged helix-like DNA-binding domain superfamily/Winged helix DNA-binding domain"/>
    <property type="match status" value="1"/>
</dbReference>
<gene>
    <name evidence="13" type="ORF">CBYS24578_00000047</name>
</gene>
<dbReference type="GO" id="GO:0003677">
    <property type="term" value="F:DNA binding"/>
    <property type="evidence" value="ECO:0007669"/>
    <property type="project" value="UniProtKB-KW"/>
</dbReference>
<dbReference type="AlphaFoldDB" id="A0A9N9XSG5"/>
<feature type="region of interest" description="Disordered" evidence="10">
    <location>
        <begin position="351"/>
        <end position="378"/>
    </location>
</feature>
<dbReference type="Pfam" id="PF02270">
    <property type="entry name" value="TFIIF_beta"/>
    <property type="match status" value="1"/>
</dbReference>
<dbReference type="FunFam" id="1.10.10.10:FF:000035">
    <property type="entry name" value="General transcription factor IIF subunit 2"/>
    <property type="match status" value="1"/>
</dbReference>
<evidence type="ECO:0000256" key="7">
    <source>
        <dbReference type="ARBA" id="ARBA00023242"/>
    </source>
</evidence>
<dbReference type="InterPro" id="IPR040450">
    <property type="entry name" value="TFIIF_beta_HTH"/>
</dbReference>
<dbReference type="Proteomes" id="UP000754883">
    <property type="component" value="Unassembled WGS sequence"/>
</dbReference>
<organism evidence="13 14">
    <name type="scientific">Clonostachys byssicola</name>
    <dbReference type="NCBI Taxonomy" id="160290"/>
    <lineage>
        <taxon>Eukaryota</taxon>
        <taxon>Fungi</taxon>
        <taxon>Dikarya</taxon>
        <taxon>Ascomycota</taxon>
        <taxon>Pezizomycotina</taxon>
        <taxon>Sordariomycetes</taxon>
        <taxon>Hypocreomycetidae</taxon>
        <taxon>Hypocreales</taxon>
        <taxon>Bionectriaceae</taxon>
        <taxon>Clonostachys</taxon>
    </lineage>
</organism>
<dbReference type="SUPFAM" id="SSF46785">
    <property type="entry name" value="Winged helix' DNA-binding domain"/>
    <property type="match status" value="1"/>
</dbReference>
<keyword evidence="14" id="KW-1185">Reference proteome</keyword>
<keyword evidence="4" id="KW-0805">Transcription regulation</keyword>
<dbReference type="Pfam" id="PF17683">
    <property type="entry name" value="TFIIF_beta_N"/>
    <property type="match status" value="1"/>
</dbReference>
<comment type="similarity">
    <text evidence="2">Belongs to the TFIIF beta subunit family.</text>
</comment>
<dbReference type="GO" id="GO:0005674">
    <property type="term" value="C:transcription factor TFIIF complex"/>
    <property type="evidence" value="ECO:0007669"/>
    <property type="project" value="InterPro"/>
</dbReference>
<dbReference type="OrthoDB" id="26094at2759"/>
<dbReference type="InterPro" id="IPR011039">
    <property type="entry name" value="TFIIF_interaction"/>
</dbReference>
<feature type="compositionally biased region" description="Acidic residues" evidence="10">
    <location>
        <begin position="359"/>
        <end position="378"/>
    </location>
</feature>
<dbReference type="InterPro" id="IPR040504">
    <property type="entry name" value="TFIIF_beta_N"/>
</dbReference>
<evidence type="ECO:0000259" key="11">
    <source>
        <dbReference type="Pfam" id="PF02270"/>
    </source>
</evidence>
<evidence type="ECO:0000313" key="13">
    <source>
        <dbReference type="EMBL" id="CAG9970669.1"/>
    </source>
</evidence>
<protein>
    <recommendedName>
        <fullName evidence="3">Transcription initiation factor IIF subunit beta</fullName>
    </recommendedName>
    <alternativeName>
        <fullName evidence="9">TFIIF medium subunit</fullName>
    </alternativeName>
    <alternativeName>
        <fullName evidence="8">TFIIF-beta</fullName>
    </alternativeName>
</protein>
<evidence type="ECO:0000259" key="12">
    <source>
        <dbReference type="Pfam" id="PF17683"/>
    </source>
</evidence>
<evidence type="ECO:0000256" key="10">
    <source>
        <dbReference type="SAM" id="MobiDB-lite"/>
    </source>
</evidence>
<feature type="domain" description="TFIIF beta subunit N-terminal" evidence="12">
    <location>
        <begin position="48"/>
        <end position="202"/>
    </location>
</feature>
<dbReference type="CDD" id="cd07980">
    <property type="entry name" value="TFIIF_beta"/>
    <property type="match status" value="1"/>
</dbReference>
<comment type="caution">
    <text evidence="13">The sequence shown here is derived from an EMBL/GenBank/DDBJ whole genome shotgun (WGS) entry which is preliminary data.</text>
</comment>
<dbReference type="InterPro" id="IPR036388">
    <property type="entry name" value="WH-like_DNA-bd_sf"/>
</dbReference>
<evidence type="ECO:0000256" key="4">
    <source>
        <dbReference type="ARBA" id="ARBA00023015"/>
    </source>
</evidence>
<sequence>MADAAHVKPEPDADSSAAINAPAYDDDLYEDAGDLEFYGDTGGELNSENLYLARVPKYIWDAWMKMTEKLGDDDQIQIGTMRTWYEEQPNGGSQTKLRLLLNDGHPEHQLLPREYDVELLDSQVKNHYIFSERDLESYKAKNKARTEAANAGIPMSALRAKEGGGQKPHYDRRNRFQPYYRKAIPKKTKITGKINYDVRLEPRDKTEETRLLAQRLLEADTKAGVRVISRNKASAIINPGIAGSAGWGNNFIGQCGGKANLMSEKKNAAPTVKPKRAEVVKNARLPKNQLLDLIFDCFRQYQYWSMKALRQRTQQPEAWLRQVVDEVAVLIKSGSFANHYTLSDAYRDKAGSEAKEEAAAAEEDDDDDDEEMEDILPA</sequence>
<dbReference type="PANTHER" id="PTHR10445">
    <property type="entry name" value="GENERAL TRANSCRIPTION FACTOR IIF SUBUNIT 2"/>
    <property type="match status" value="1"/>
</dbReference>
<dbReference type="InterPro" id="IPR036390">
    <property type="entry name" value="WH_DNA-bd_sf"/>
</dbReference>
<accession>A0A9N9XSG5</accession>
<keyword evidence="7" id="KW-0539">Nucleus</keyword>
<dbReference type="PANTHER" id="PTHR10445:SF0">
    <property type="entry name" value="GENERAL TRANSCRIPTION FACTOR IIF SUBUNIT 2"/>
    <property type="match status" value="1"/>
</dbReference>
<dbReference type="SUPFAM" id="SSF50916">
    <property type="entry name" value="Rap30/74 interaction domains"/>
    <property type="match status" value="1"/>
</dbReference>
<evidence type="ECO:0000256" key="1">
    <source>
        <dbReference type="ARBA" id="ARBA00004123"/>
    </source>
</evidence>
<name>A0A9N9XSG5_9HYPO</name>
<proteinExistence type="inferred from homology"/>
<feature type="domain" description="TFIIF beta subunit HTH" evidence="11">
    <location>
        <begin position="283"/>
        <end position="347"/>
    </location>
</feature>
<reference evidence="13 14" key="2">
    <citation type="submission" date="2021-10" db="EMBL/GenBank/DDBJ databases">
        <authorList>
            <person name="Piombo E."/>
        </authorList>
    </citation>
    <scope>NUCLEOTIDE SEQUENCE [LARGE SCALE GENOMIC DNA]</scope>
</reference>
<dbReference type="EMBL" id="CABFNO020001240">
    <property type="protein sequence ID" value="CAG9970669.1"/>
    <property type="molecule type" value="Genomic_DNA"/>
</dbReference>
<comment type="subcellular location">
    <subcellularLocation>
        <location evidence="1">Nucleus</location>
    </subcellularLocation>
</comment>
<evidence type="ECO:0000256" key="5">
    <source>
        <dbReference type="ARBA" id="ARBA00023125"/>
    </source>
</evidence>
<keyword evidence="6" id="KW-0804">Transcription</keyword>
<dbReference type="GO" id="GO:0006367">
    <property type="term" value="P:transcription initiation at RNA polymerase II promoter"/>
    <property type="evidence" value="ECO:0007669"/>
    <property type="project" value="InterPro"/>
</dbReference>
<evidence type="ECO:0000256" key="6">
    <source>
        <dbReference type="ARBA" id="ARBA00023163"/>
    </source>
</evidence>
<keyword evidence="5" id="KW-0238">DNA-binding</keyword>
<dbReference type="InterPro" id="IPR003196">
    <property type="entry name" value="TFIIF_beta"/>
</dbReference>
<evidence type="ECO:0000313" key="14">
    <source>
        <dbReference type="Proteomes" id="UP000754883"/>
    </source>
</evidence>
<evidence type="ECO:0000256" key="8">
    <source>
        <dbReference type="ARBA" id="ARBA00081473"/>
    </source>
</evidence>
<evidence type="ECO:0000256" key="3">
    <source>
        <dbReference type="ARBA" id="ARBA00021453"/>
    </source>
</evidence>
<evidence type="ECO:0000256" key="2">
    <source>
        <dbReference type="ARBA" id="ARBA00009543"/>
    </source>
</evidence>
<reference evidence="14" key="1">
    <citation type="submission" date="2019-06" db="EMBL/GenBank/DDBJ databases">
        <authorList>
            <person name="Broberg M."/>
        </authorList>
    </citation>
    <scope>NUCLEOTIDE SEQUENCE [LARGE SCALE GENOMIC DNA]</scope>
</reference>